<dbReference type="InterPro" id="IPR012106">
    <property type="entry name" value="Phage_Mu_Gp1"/>
</dbReference>
<dbReference type="Proteomes" id="UP000510934">
    <property type="component" value="Chromosome"/>
</dbReference>
<evidence type="ECO:0008006" key="3">
    <source>
        <dbReference type="Google" id="ProtNLM"/>
    </source>
</evidence>
<dbReference type="RefSeq" id="WP_180688556.1">
    <property type="nucleotide sequence ID" value="NZ_CP059052.1"/>
</dbReference>
<proteinExistence type="predicted"/>
<dbReference type="Pfam" id="PF10123">
    <property type="entry name" value="Mu-like_Pro"/>
    <property type="match status" value="1"/>
</dbReference>
<evidence type="ECO:0000313" key="1">
    <source>
        <dbReference type="EMBL" id="QLJ12731.1"/>
    </source>
</evidence>
<reference evidence="1 2" key="1">
    <citation type="journal article" date="2009" name="Mikrobiologiia">
        <title>[Phenanthren biodegradation and interaction of Pseudomonas putida BS3701 and Burkholderia sp.BS3702 in plant rhizosphere].</title>
        <authorList>
            <person name="Ovchinnikova A.A."/>
            <person name="Vetrova A.A."/>
            <person name="Filonov A.E."/>
            <person name="Boronin A.M."/>
        </authorList>
    </citation>
    <scope>NUCLEOTIDE SEQUENCE [LARGE SCALE GENOMIC DNA]</scope>
    <source>
        <strain evidence="1 2">BS3701</strain>
    </source>
</reference>
<name>A0A7D5VVA2_PSEPU</name>
<sequence>MKKHIALNTDLSALPSTEGQAPEWIELIPPGPAITGRDGRTWLFDELAQRLVLAAFADRGIDMVIDWEHSTEVAAPQGEPAPAAGWIDQLELRAGALWGHVTWTPRAGDQVAAREYRFVSPVFDYDDVYRRILRMVSVGLTNKPNLVLTALNHEQTEIHKLPLPIALTASLGLDANATDDQVITAVNQLKATATARNSEQPSLADFVPRGDYALVERRALNAEQALSEHKAAEYKAVVDTEIDAALKAGKITPATADYHRAACSEQAGLDRFREYVKAAPVVGAPSGLDEHKPDGTSTALNAEEKHVAKLMGMSEADFIKGRVGI</sequence>
<protein>
    <recommendedName>
        <fullName evidence="3">Mu-like prophage I protein</fullName>
    </recommendedName>
</protein>
<organism evidence="1 2">
    <name type="scientific">Pseudomonas putida</name>
    <name type="common">Arthrobacter siderocapsulatus</name>
    <dbReference type="NCBI Taxonomy" id="303"/>
    <lineage>
        <taxon>Bacteria</taxon>
        <taxon>Pseudomonadati</taxon>
        <taxon>Pseudomonadota</taxon>
        <taxon>Gammaproteobacteria</taxon>
        <taxon>Pseudomonadales</taxon>
        <taxon>Pseudomonadaceae</taxon>
        <taxon>Pseudomonas</taxon>
    </lineage>
</organism>
<accession>A0A7D5VVA2</accession>
<evidence type="ECO:0000313" key="2">
    <source>
        <dbReference type="Proteomes" id="UP000510934"/>
    </source>
</evidence>
<dbReference type="PIRSF" id="PIRSF016624">
    <property type="entry name" value="Mu_prophg_I"/>
    <property type="match status" value="1"/>
</dbReference>
<gene>
    <name evidence="1" type="ORF">H0H12_20065</name>
</gene>
<dbReference type="AlphaFoldDB" id="A0A7D5VVA2"/>
<dbReference type="EMBL" id="CP059052">
    <property type="protein sequence ID" value="QLJ12731.1"/>
    <property type="molecule type" value="Genomic_DNA"/>
</dbReference>